<dbReference type="GO" id="GO:0004312">
    <property type="term" value="F:fatty acid synthase activity"/>
    <property type="evidence" value="ECO:0007669"/>
    <property type="project" value="TreeGrafter"/>
</dbReference>
<dbReference type="InterPro" id="IPR018201">
    <property type="entry name" value="Ketoacyl_synth_AS"/>
</dbReference>
<keyword evidence="1" id="KW-0596">Phosphopantetheine</keyword>
<dbReference type="Gene3D" id="3.40.47.10">
    <property type="match status" value="1"/>
</dbReference>
<dbReference type="EMBL" id="AP019621">
    <property type="protein sequence ID" value="BBJ56221.1"/>
    <property type="molecule type" value="Genomic_DNA"/>
</dbReference>
<protein>
    <submittedName>
        <fullName evidence="7">Uncharacterized protein</fullName>
    </submittedName>
</protein>
<evidence type="ECO:0000259" key="5">
    <source>
        <dbReference type="PROSITE" id="PS50075"/>
    </source>
</evidence>
<dbReference type="PROSITE" id="PS50075">
    <property type="entry name" value="CARRIER"/>
    <property type="match status" value="1"/>
</dbReference>
<dbReference type="CDD" id="cd00833">
    <property type="entry name" value="PKS"/>
    <property type="match status" value="1"/>
</dbReference>
<dbReference type="InterPro" id="IPR009081">
    <property type="entry name" value="PP-bd_ACP"/>
</dbReference>
<keyword evidence="2" id="KW-0597">Phosphoprotein</keyword>
<proteinExistence type="predicted"/>
<feature type="domain" description="Ketosynthase family 3 (KS3)" evidence="6">
    <location>
        <begin position="110"/>
        <end position="454"/>
    </location>
</feature>
<dbReference type="PANTHER" id="PTHR43775">
    <property type="entry name" value="FATTY ACID SYNTHASE"/>
    <property type="match status" value="1"/>
</dbReference>
<dbReference type="SMART" id="SM00825">
    <property type="entry name" value="PKS_KS"/>
    <property type="match status" value="1"/>
</dbReference>
<evidence type="ECO:0000256" key="1">
    <source>
        <dbReference type="ARBA" id="ARBA00022450"/>
    </source>
</evidence>
<dbReference type="SUPFAM" id="SSF53901">
    <property type="entry name" value="Thiolase-like"/>
    <property type="match status" value="1"/>
</dbReference>
<dbReference type="InterPro" id="IPR020841">
    <property type="entry name" value="PKS_Beta-ketoAc_synthase_dom"/>
</dbReference>
<evidence type="ECO:0000256" key="4">
    <source>
        <dbReference type="ARBA" id="ARBA00023315"/>
    </source>
</evidence>
<accession>A0A499W2G9</accession>
<dbReference type="GO" id="GO:0006633">
    <property type="term" value="P:fatty acid biosynthetic process"/>
    <property type="evidence" value="ECO:0007669"/>
    <property type="project" value="InterPro"/>
</dbReference>
<dbReference type="AlphaFoldDB" id="A0A499W2G9"/>
<dbReference type="InterPro" id="IPR014031">
    <property type="entry name" value="Ketoacyl_synth_C"/>
</dbReference>
<dbReference type="Pfam" id="PF00109">
    <property type="entry name" value="ketoacyl-synt"/>
    <property type="match status" value="1"/>
</dbReference>
<dbReference type="InterPro" id="IPR014030">
    <property type="entry name" value="Ketoacyl_synth_N"/>
</dbReference>
<dbReference type="Gene3D" id="1.10.1200.10">
    <property type="entry name" value="ACP-like"/>
    <property type="match status" value="1"/>
</dbReference>
<reference evidence="7" key="1">
    <citation type="submission" date="2019-04" db="EMBL/GenBank/DDBJ databases">
        <title>Draft genome sequences of Streptomyces avermitilis MC3.</title>
        <authorList>
            <person name="Komaki H."/>
            <person name="Tamura T."/>
            <person name="Hosoyama A."/>
        </authorList>
    </citation>
    <scope>NUCLEOTIDE SEQUENCE</scope>
    <source>
        <strain evidence="7">MC3</strain>
    </source>
</reference>
<sequence length="454" mass="47049">MPVQDFGIDSIMVSQLVQTVAKRLDVTVDPSALLEHPTTDGFAQYLAEAHQEALLTAFGGAVPAASAAPATAPVLSAVPVPAATAGPAGLPAQRVAPAVEPAASGTPAAGADIAVVGLSCRFPDADSADAYWELLRQGRSALRPVPEGRFGRPVGYHAGLLPGVLSFDPEAFLLSESDVAAMDPQALLLLEETHRAVHHAGYRPADLKGRRVGVYVGGRATHTPDTVTLEQARNPVVVTGQNYLSANISQFFDLRGPSVVVDTACSSALVAMDMAVQALRTGDLEAAVVAGVSLLADDRAHQVFGQRGLLNPGAEFHVFDGRAAGLVLGEGIGVVVLKPLDRARADGDQVLAVLRGIAINNDGRTAGPATPNLQAQKDVMAEALARSGHGPQDIGWVEANGSGSTVTDLLELKAVESVYCNGSRQPVALGSINRSGLRRRSAPRGTVLPADRRC</sequence>
<dbReference type="GO" id="GO:0004315">
    <property type="term" value="F:3-oxoacyl-[acyl-carrier-protein] synthase activity"/>
    <property type="evidence" value="ECO:0007669"/>
    <property type="project" value="InterPro"/>
</dbReference>
<dbReference type="InterPro" id="IPR016039">
    <property type="entry name" value="Thiolase-like"/>
</dbReference>
<keyword evidence="4" id="KW-0012">Acyltransferase</keyword>
<keyword evidence="3" id="KW-0808">Transferase</keyword>
<feature type="domain" description="Carrier" evidence="5">
    <location>
        <begin position="1"/>
        <end position="50"/>
    </location>
</feature>
<evidence type="ECO:0000256" key="2">
    <source>
        <dbReference type="ARBA" id="ARBA00022553"/>
    </source>
</evidence>
<dbReference type="Pfam" id="PF02801">
    <property type="entry name" value="Ketoacyl-synt_C"/>
    <property type="match status" value="1"/>
</dbReference>
<gene>
    <name evidence="7" type="ORF">SAVMC3_88500</name>
</gene>
<dbReference type="SUPFAM" id="SSF47336">
    <property type="entry name" value="ACP-like"/>
    <property type="match status" value="1"/>
</dbReference>
<dbReference type="InterPro" id="IPR050091">
    <property type="entry name" value="PKS_NRPS_Biosynth_Enz"/>
</dbReference>
<organism evidence="7">
    <name type="scientific">Streptomyces avermitilis</name>
    <dbReference type="NCBI Taxonomy" id="33903"/>
    <lineage>
        <taxon>Bacteria</taxon>
        <taxon>Bacillati</taxon>
        <taxon>Actinomycetota</taxon>
        <taxon>Actinomycetes</taxon>
        <taxon>Kitasatosporales</taxon>
        <taxon>Streptomycetaceae</taxon>
        <taxon>Streptomyces</taxon>
    </lineage>
</organism>
<evidence type="ECO:0000259" key="6">
    <source>
        <dbReference type="PROSITE" id="PS52004"/>
    </source>
</evidence>
<evidence type="ECO:0000313" key="7">
    <source>
        <dbReference type="EMBL" id="BBJ56221.1"/>
    </source>
</evidence>
<evidence type="ECO:0000256" key="3">
    <source>
        <dbReference type="ARBA" id="ARBA00022679"/>
    </source>
</evidence>
<dbReference type="PROSITE" id="PS00606">
    <property type="entry name" value="KS3_1"/>
    <property type="match status" value="1"/>
</dbReference>
<dbReference type="InterPro" id="IPR036736">
    <property type="entry name" value="ACP-like_sf"/>
</dbReference>
<dbReference type="Pfam" id="PF00550">
    <property type="entry name" value="PP-binding"/>
    <property type="match status" value="1"/>
</dbReference>
<name>A0A499W2G9_STRAX</name>
<dbReference type="PROSITE" id="PS52004">
    <property type="entry name" value="KS3_2"/>
    <property type="match status" value="1"/>
</dbReference>
<dbReference type="PANTHER" id="PTHR43775:SF37">
    <property type="entry name" value="SI:DKEY-61P9.11"/>
    <property type="match status" value="1"/>
</dbReference>